<gene>
    <name evidence="2" type="ORF">ASIM_LOCUS7782</name>
</gene>
<evidence type="ECO:0000256" key="1">
    <source>
        <dbReference type="SAM" id="MobiDB-lite"/>
    </source>
</evidence>
<dbReference type="WBParaSite" id="ASIM_0000802401-mRNA-1">
    <property type="protein sequence ID" value="ASIM_0000802401-mRNA-1"/>
    <property type="gene ID" value="ASIM_0000802401"/>
</dbReference>
<proteinExistence type="predicted"/>
<reference evidence="2 3" key="2">
    <citation type="submission" date="2018-11" db="EMBL/GenBank/DDBJ databases">
        <authorList>
            <consortium name="Pathogen Informatics"/>
        </authorList>
    </citation>
    <scope>NUCLEOTIDE SEQUENCE [LARGE SCALE GENOMIC DNA]</scope>
</reference>
<dbReference type="EMBL" id="UYRR01019623">
    <property type="protein sequence ID" value="VDK30046.1"/>
    <property type="molecule type" value="Genomic_DNA"/>
</dbReference>
<accession>A0A0M3JK52</accession>
<dbReference type="Proteomes" id="UP000267096">
    <property type="component" value="Unassembled WGS sequence"/>
</dbReference>
<feature type="region of interest" description="Disordered" evidence="1">
    <location>
        <begin position="1"/>
        <end position="21"/>
    </location>
</feature>
<name>A0A0M3JK52_ANISI</name>
<protein>
    <submittedName>
        <fullName evidence="4">G protein gamma domain-containing protein</fullName>
    </submittedName>
</protein>
<dbReference type="AlphaFoldDB" id="A0A0M3JK52"/>
<reference evidence="4" key="1">
    <citation type="submission" date="2017-02" db="UniProtKB">
        <authorList>
            <consortium name="WormBaseParasite"/>
        </authorList>
    </citation>
    <scope>IDENTIFICATION</scope>
</reference>
<evidence type="ECO:0000313" key="4">
    <source>
        <dbReference type="WBParaSite" id="ASIM_0000802401-mRNA-1"/>
    </source>
</evidence>
<evidence type="ECO:0000313" key="3">
    <source>
        <dbReference type="Proteomes" id="UP000267096"/>
    </source>
</evidence>
<evidence type="ECO:0000313" key="2">
    <source>
        <dbReference type="EMBL" id="VDK30046.1"/>
    </source>
</evidence>
<organism evidence="4">
    <name type="scientific">Anisakis simplex</name>
    <name type="common">Herring worm</name>
    <dbReference type="NCBI Taxonomy" id="6269"/>
    <lineage>
        <taxon>Eukaryota</taxon>
        <taxon>Metazoa</taxon>
        <taxon>Ecdysozoa</taxon>
        <taxon>Nematoda</taxon>
        <taxon>Chromadorea</taxon>
        <taxon>Rhabditida</taxon>
        <taxon>Spirurina</taxon>
        <taxon>Ascaridomorpha</taxon>
        <taxon>Ascaridoidea</taxon>
        <taxon>Anisakidae</taxon>
        <taxon>Anisakis</taxon>
        <taxon>Anisakis simplex complex</taxon>
    </lineage>
</organism>
<feature type="compositionally biased region" description="Polar residues" evidence="1">
    <location>
        <begin position="1"/>
        <end position="13"/>
    </location>
</feature>
<sequence>MDTNAVTSTQTASVERRELSDCEMELKQKEDELRTLKVDVLRLEETVKEQADMIEVNSQCLHILHSTPQALCSFPELGLRDNSDYVYKIVKF</sequence>
<keyword evidence="3" id="KW-1185">Reference proteome</keyword>